<dbReference type="Pfam" id="PF00294">
    <property type="entry name" value="PfkB"/>
    <property type="match status" value="1"/>
</dbReference>
<dbReference type="PANTHER" id="PTHR46566">
    <property type="entry name" value="1-PHOSPHOFRUCTOKINASE-RELATED"/>
    <property type="match status" value="1"/>
</dbReference>
<evidence type="ECO:0000256" key="3">
    <source>
        <dbReference type="ARBA" id="ARBA00013596"/>
    </source>
</evidence>
<dbReference type="InterPro" id="IPR002173">
    <property type="entry name" value="Carboh/pur_kinase_PfkB_CS"/>
</dbReference>
<evidence type="ECO:0000256" key="4">
    <source>
        <dbReference type="ARBA" id="ARBA00022679"/>
    </source>
</evidence>
<evidence type="ECO:0000313" key="14">
    <source>
        <dbReference type="Proteomes" id="UP000092884"/>
    </source>
</evidence>
<dbReference type="GO" id="GO:0044281">
    <property type="term" value="P:small molecule metabolic process"/>
    <property type="evidence" value="ECO:0007669"/>
    <property type="project" value="UniProtKB-ARBA"/>
</dbReference>
<dbReference type="GO" id="GO:0008662">
    <property type="term" value="F:1-phosphofructokinase activity"/>
    <property type="evidence" value="ECO:0007669"/>
    <property type="project" value="UniProtKB-UniRule"/>
</dbReference>
<evidence type="ECO:0000256" key="1">
    <source>
        <dbReference type="ARBA" id="ARBA00010688"/>
    </source>
</evidence>
<evidence type="ECO:0000256" key="9">
    <source>
        <dbReference type="ARBA" id="ARBA00047745"/>
    </source>
</evidence>
<dbReference type="InterPro" id="IPR029056">
    <property type="entry name" value="Ribokinase-like"/>
</dbReference>
<dbReference type="SUPFAM" id="SSF53613">
    <property type="entry name" value="Ribokinase-like"/>
    <property type="match status" value="1"/>
</dbReference>
<dbReference type="InterPro" id="IPR022463">
    <property type="entry name" value="1-PFruKinase"/>
</dbReference>
<dbReference type="InterPro" id="IPR011611">
    <property type="entry name" value="PfkB_dom"/>
</dbReference>
<name>A0A1B1U3N8_9HELI</name>
<evidence type="ECO:0000256" key="7">
    <source>
        <dbReference type="ARBA" id="ARBA00022840"/>
    </source>
</evidence>
<keyword evidence="7 11" id="KW-0067">ATP-binding</keyword>
<reference evidence="14" key="1">
    <citation type="submission" date="2016-07" db="EMBL/GenBank/DDBJ databases">
        <authorList>
            <person name="Florea S."/>
            <person name="Webb J.S."/>
            <person name="Jaromczyk J."/>
            <person name="Schardl C.L."/>
        </authorList>
    </citation>
    <scope>NUCLEOTIDE SEQUENCE [LARGE SCALE GENOMIC DNA]</scope>
    <source>
        <strain evidence="14">MIT 01-6242</strain>
    </source>
</reference>
<evidence type="ECO:0000256" key="5">
    <source>
        <dbReference type="ARBA" id="ARBA00022741"/>
    </source>
</evidence>
<gene>
    <name evidence="13" type="ORF">BBW65_00380</name>
</gene>
<dbReference type="PIRSF" id="PIRSF000535">
    <property type="entry name" value="1PFK/6PFK/LacC"/>
    <property type="match status" value="1"/>
</dbReference>
<dbReference type="KEGG" id="het:BBW65_00380"/>
<dbReference type="RefSeq" id="WP_066338265.1">
    <property type="nucleotide sequence ID" value="NZ_CP016503.1"/>
</dbReference>
<dbReference type="NCBIfam" id="TIGR03828">
    <property type="entry name" value="pfkB"/>
    <property type="match status" value="1"/>
</dbReference>
<dbReference type="PANTHER" id="PTHR46566:SF1">
    <property type="entry name" value="1-PHOSPHOFRUCTOKINASE"/>
    <property type="match status" value="1"/>
</dbReference>
<keyword evidence="6 11" id="KW-0418">Kinase</keyword>
<dbReference type="GO" id="GO:0005829">
    <property type="term" value="C:cytosol"/>
    <property type="evidence" value="ECO:0007669"/>
    <property type="project" value="TreeGrafter"/>
</dbReference>
<dbReference type="STRING" id="222136.BBW65_00380"/>
<dbReference type="PROSITE" id="PS00584">
    <property type="entry name" value="PFKB_KINASES_2"/>
    <property type="match status" value="1"/>
</dbReference>
<accession>A0A1B1U3N8</accession>
<dbReference type="InterPro" id="IPR017583">
    <property type="entry name" value="Tagatose/fructose_Pkinase"/>
</dbReference>
<evidence type="ECO:0000256" key="8">
    <source>
        <dbReference type="ARBA" id="ARBA00032802"/>
    </source>
</evidence>
<keyword evidence="14" id="KW-1185">Reference proteome</keyword>
<keyword evidence="5 11" id="KW-0547">Nucleotide-binding</keyword>
<dbReference type="GO" id="GO:0005524">
    <property type="term" value="F:ATP binding"/>
    <property type="evidence" value="ECO:0007669"/>
    <property type="project" value="UniProtKB-UniRule"/>
</dbReference>
<sequence length="304" mass="33440">MIYTLTLNPSLDYILNLKALECGKTNRVEDSCLFAGGKGINVSLMLQNLGIESVVLGFLAGFSGQEICNRLEQKGLDCRFVMLEKGHTRINVKLHTQTEETEINASGFEVGDLDLGRLKQQLEQIENHSILVLAGSVPCGVEQGIYAEIMQELEAKNLLVILDAQGVALREALSWRPFLVKPNLSELQSYFQEEIQYDSLQQYALRLQEQGARNVIISLGGDGAVMLTENNEFFTLKAPQGRLVNSVGAGDSMVAGFVAGWLQTQDYAFAFRYAIACGSASAFAQGFGTLEDVQNILKKMEEVK</sequence>
<organism evidence="13 14">
    <name type="scientific">Helicobacter enhydrae</name>
    <dbReference type="NCBI Taxonomy" id="222136"/>
    <lineage>
        <taxon>Bacteria</taxon>
        <taxon>Pseudomonadati</taxon>
        <taxon>Campylobacterota</taxon>
        <taxon>Epsilonproteobacteria</taxon>
        <taxon>Campylobacterales</taxon>
        <taxon>Helicobacteraceae</taxon>
        <taxon>Helicobacter</taxon>
    </lineage>
</organism>
<evidence type="ECO:0000256" key="2">
    <source>
        <dbReference type="ARBA" id="ARBA00012131"/>
    </source>
</evidence>
<dbReference type="OrthoDB" id="9801219at2"/>
<dbReference type="AlphaFoldDB" id="A0A1B1U3N8"/>
<keyword evidence="4 10" id="KW-0808">Transferase</keyword>
<dbReference type="Gene3D" id="3.40.1190.20">
    <property type="match status" value="1"/>
</dbReference>
<dbReference type="GO" id="GO:0016052">
    <property type="term" value="P:carbohydrate catabolic process"/>
    <property type="evidence" value="ECO:0007669"/>
    <property type="project" value="UniProtKB-ARBA"/>
</dbReference>
<evidence type="ECO:0000313" key="13">
    <source>
        <dbReference type="EMBL" id="ANV97369.1"/>
    </source>
</evidence>
<comment type="catalytic activity">
    <reaction evidence="9 11">
        <text>beta-D-fructose 1-phosphate + ATP = beta-D-fructose 1,6-bisphosphate + ADP + H(+)</text>
        <dbReference type="Rhea" id="RHEA:14213"/>
        <dbReference type="ChEBI" id="CHEBI:15378"/>
        <dbReference type="ChEBI" id="CHEBI:30616"/>
        <dbReference type="ChEBI" id="CHEBI:32966"/>
        <dbReference type="ChEBI" id="CHEBI:138881"/>
        <dbReference type="ChEBI" id="CHEBI:456216"/>
        <dbReference type="EC" id="2.7.1.56"/>
    </reaction>
</comment>
<evidence type="ECO:0000256" key="11">
    <source>
        <dbReference type="RuleBase" id="RU369061"/>
    </source>
</evidence>
<evidence type="ECO:0000256" key="10">
    <source>
        <dbReference type="PIRNR" id="PIRNR000535"/>
    </source>
</evidence>
<dbReference type="EC" id="2.7.1.56" evidence="2 11"/>
<evidence type="ECO:0000256" key="6">
    <source>
        <dbReference type="ARBA" id="ARBA00022777"/>
    </source>
</evidence>
<dbReference type="EMBL" id="CP016503">
    <property type="protein sequence ID" value="ANV97369.1"/>
    <property type="molecule type" value="Genomic_DNA"/>
</dbReference>
<protein>
    <recommendedName>
        <fullName evidence="3 11">1-phosphofructokinase</fullName>
        <shortName evidence="11">Fru1PK</shortName>
        <ecNumber evidence="2 11">2.7.1.56</ecNumber>
    </recommendedName>
    <alternativeName>
        <fullName evidence="8 11">Fructose 1-phosphate kinase</fullName>
    </alternativeName>
</protein>
<evidence type="ECO:0000259" key="12">
    <source>
        <dbReference type="Pfam" id="PF00294"/>
    </source>
</evidence>
<comment type="similarity">
    <text evidence="1 11">Belongs to the carbohydrate kinase PfkB family.</text>
</comment>
<comment type="function">
    <text evidence="11">Catalyzes the ATP-dependent phosphorylation of fructose-l-phosphate to fructose-l,6-bisphosphate.</text>
</comment>
<dbReference type="NCBIfam" id="TIGR03168">
    <property type="entry name" value="1-PFK"/>
    <property type="match status" value="1"/>
</dbReference>
<feature type="domain" description="Carbohydrate kinase PfkB" evidence="12">
    <location>
        <begin position="12"/>
        <end position="287"/>
    </location>
</feature>
<dbReference type="Proteomes" id="UP000092884">
    <property type="component" value="Chromosome"/>
</dbReference>
<proteinExistence type="inferred from homology"/>
<dbReference type="CDD" id="cd01164">
    <property type="entry name" value="FruK_PfkB_like"/>
    <property type="match status" value="1"/>
</dbReference>
<dbReference type="FunFam" id="3.40.1190.20:FF:000001">
    <property type="entry name" value="Phosphofructokinase"/>
    <property type="match status" value="1"/>
</dbReference>